<name>A0A0K2G959_NITMO</name>
<sequence>MLILTPQLLSVSILAVLLMVLVGPSLSKEKQPCVGPGCQTGKPLPSQGKQSSIQVILRVTDKTGATPKLSSSKPLVPRLQWGEIRMSASVSGLPANSPPPLYQFAIRGWNAETDSYHGNEPVAASGEPTSNPQWSWTPDPYPSSLPGWDAKFIVTVQLTLPEGTVIKTAEVGPYLFVDDERARYLWSNYIGPVITFHRCVNCHNPGDSPTQGDDRHIHVPPVNRQTTDCRQCHGETNGPSPGTPPGAPGHWRMPPPALAFAGKSAAQICRQIKDPAHNGGRTLEEVRKHVREDSIIRWAWDPGPGRTPAPFSWDTIAFASYGAFHVWYRAGAACPDEPASAKTQGQDCCMILANSSLKGRFGRLVVAYPPAAVPTGTRIAVLKGGQEVQADYGNHEFDLLSGTYDVKIAGKTVPSVTVKAGHDTTIKVGVLRISRPKNVRAAVLEGGQEIAGGYGGELIGLPAGTFDVEVAGQKEQVTVRAGQVTDF</sequence>
<dbReference type="STRING" id="42253.NITMOv2_1070"/>
<organism evidence="2 3">
    <name type="scientific">Nitrospira moscoviensis</name>
    <dbReference type="NCBI Taxonomy" id="42253"/>
    <lineage>
        <taxon>Bacteria</taxon>
        <taxon>Pseudomonadati</taxon>
        <taxon>Nitrospirota</taxon>
        <taxon>Nitrospiria</taxon>
        <taxon>Nitrospirales</taxon>
        <taxon>Nitrospiraceae</taxon>
        <taxon>Nitrospira</taxon>
    </lineage>
</organism>
<evidence type="ECO:0000313" key="3">
    <source>
        <dbReference type="Proteomes" id="UP000069205"/>
    </source>
</evidence>
<evidence type="ECO:0000313" key="2">
    <source>
        <dbReference type="EMBL" id="ALA57501.1"/>
    </source>
</evidence>
<dbReference type="KEGG" id="nmv:NITMOv2_1070"/>
<protein>
    <submittedName>
        <fullName evidence="2">Uncharacterized protein</fullName>
    </submittedName>
</protein>
<dbReference type="InterPro" id="IPR036280">
    <property type="entry name" value="Multihaem_cyt_sf"/>
</dbReference>
<reference evidence="2 3" key="1">
    <citation type="journal article" date="2015" name="Proc. Natl. Acad. Sci. U.S.A.">
        <title>Expanded metabolic versatility of ubiquitous nitrite-oxidizing bacteria from the genus Nitrospira.</title>
        <authorList>
            <person name="Koch H."/>
            <person name="Lucker S."/>
            <person name="Albertsen M."/>
            <person name="Kitzinger K."/>
            <person name="Herbold C."/>
            <person name="Spieck E."/>
            <person name="Nielsen P.H."/>
            <person name="Wagner M."/>
            <person name="Daims H."/>
        </authorList>
    </citation>
    <scope>NUCLEOTIDE SEQUENCE [LARGE SCALE GENOMIC DNA]</scope>
    <source>
        <strain evidence="2 3">NSP M-1</strain>
    </source>
</reference>
<accession>A0A0K2G959</accession>
<keyword evidence="3" id="KW-1185">Reference proteome</keyword>
<dbReference type="Proteomes" id="UP000069205">
    <property type="component" value="Chromosome"/>
</dbReference>
<proteinExistence type="predicted"/>
<dbReference type="AlphaFoldDB" id="A0A0K2G959"/>
<feature type="region of interest" description="Disordered" evidence="1">
    <location>
        <begin position="117"/>
        <end position="137"/>
    </location>
</feature>
<dbReference type="PATRIC" id="fig|42253.5.peg.1054"/>
<dbReference type="SUPFAM" id="SSF48695">
    <property type="entry name" value="Multiheme cytochromes"/>
    <property type="match status" value="1"/>
</dbReference>
<feature type="compositionally biased region" description="Polar residues" evidence="1">
    <location>
        <begin position="127"/>
        <end position="136"/>
    </location>
</feature>
<dbReference type="EMBL" id="CP011801">
    <property type="protein sequence ID" value="ALA57501.1"/>
    <property type="molecule type" value="Genomic_DNA"/>
</dbReference>
<evidence type="ECO:0000256" key="1">
    <source>
        <dbReference type="SAM" id="MobiDB-lite"/>
    </source>
</evidence>
<gene>
    <name evidence="2" type="ORF">NITMOv2_1070</name>
</gene>